<dbReference type="Proteomes" id="UP000584325">
    <property type="component" value="Unassembled WGS sequence"/>
</dbReference>
<proteinExistence type="predicted"/>
<name>A0A7W5EHN1_9BURK</name>
<comment type="caution">
    <text evidence="1">The sequence shown here is derived from an EMBL/GenBank/DDBJ whole genome shotgun (WGS) entry which is preliminary data.</text>
</comment>
<gene>
    <name evidence="1" type="ORF">FHS02_006177</name>
</gene>
<reference evidence="1 2" key="1">
    <citation type="submission" date="2020-08" db="EMBL/GenBank/DDBJ databases">
        <title>Genomic Encyclopedia of Type Strains, Phase III (KMG-III): the genomes of soil and plant-associated and newly described type strains.</title>
        <authorList>
            <person name="Whitman W."/>
        </authorList>
    </citation>
    <scope>NUCLEOTIDE SEQUENCE [LARGE SCALE GENOMIC DNA]</scope>
    <source>
        <strain evidence="1 2">CECT 7753</strain>
    </source>
</reference>
<sequence>MKLQKATKPTTMDPQTAATDNISSFMRGNFHFMTTA</sequence>
<evidence type="ECO:0000313" key="1">
    <source>
        <dbReference type="EMBL" id="MBB3225306.1"/>
    </source>
</evidence>
<protein>
    <submittedName>
        <fullName evidence="1">Uncharacterized protein</fullName>
    </submittedName>
</protein>
<accession>A0A7W5EHN1</accession>
<dbReference type="AlphaFoldDB" id="A0A7W5EHN1"/>
<evidence type="ECO:0000313" key="2">
    <source>
        <dbReference type="Proteomes" id="UP000584325"/>
    </source>
</evidence>
<dbReference type="EMBL" id="JACHXS010000019">
    <property type="protein sequence ID" value="MBB3225306.1"/>
    <property type="molecule type" value="Genomic_DNA"/>
</dbReference>
<organism evidence="1 2">
    <name type="scientific">Pseudoduganella umbonata</name>
    <dbReference type="NCBI Taxonomy" id="864828"/>
    <lineage>
        <taxon>Bacteria</taxon>
        <taxon>Pseudomonadati</taxon>
        <taxon>Pseudomonadota</taxon>
        <taxon>Betaproteobacteria</taxon>
        <taxon>Burkholderiales</taxon>
        <taxon>Oxalobacteraceae</taxon>
        <taxon>Telluria group</taxon>
        <taxon>Pseudoduganella</taxon>
    </lineage>
</organism>